<proteinExistence type="predicted"/>
<accession>A0ABW2L4C7</accession>
<comment type="caution">
    <text evidence="1">The sequence shown here is derived from an EMBL/GenBank/DDBJ whole genome shotgun (WGS) entry which is preliminary data.</text>
</comment>
<evidence type="ECO:0000313" key="1">
    <source>
        <dbReference type="EMBL" id="MFC7337212.1"/>
    </source>
</evidence>
<dbReference type="EMBL" id="JBHTBS010000003">
    <property type="protein sequence ID" value="MFC7337212.1"/>
    <property type="molecule type" value="Genomic_DNA"/>
</dbReference>
<organism evidence="1 2">
    <name type="scientific">Haloferula chungangensis</name>
    <dbReference type="NCBI Taxonomy" id="1048331"/>
    <lineage>
        <taxon>Bacteria</taxon>
        <taxon>Pseudomonadati</taxon>
        <taxon>Verrucomicrobiota</taxon>
        <taxon>Verrucomicrobiia</taxon>
        <taxon>Verrucomicrobiales</taxon>
        <taxon>Verrucomicrobiaceae</taxon>
        <taxon>Haloferula</taxon>
    </lineage>
</organism>
<dbReference type="RefSeq" id="WP_379711312.1">
    <property type="nucleotide sequence ID" value="NZ_JBHTBS010000003.1"/>
</dbReference>
<protein>
    <submittedName>
        <fullName evidence="1">Uncharacterized protein</fullName>
    </submittedName>
</protein>
<sequence length="87" mass="9741">MNLDEDSSADSFFSDLIAAVEQQLNSPATPYVKQTYERLIKAGVSEDEAKEMIAECLAEESDAMFRGKREFDEKSYRLLLGSINPEG</sequence>
<dbReference type="Proteomes" id="UP001596472">
    <property type="component" value="Unassembled WGS sequence"/>
</dbReference>
<reference evidence="2" key="1">
    <citation type="journal article" date="2019" name="Int. J. Syst. Evol. Microbiol.">
        <title>The Global Catalogue of Microorganisms (GCM) 10K type strain sequencing project: providing services to taxonomists for standard genome sequencing and annotation.</title>
        <authorList>
            <consortium name="The Broad Institute Genomics Platform"/>
            <consortium name="The Broad Institute Genome Sequencing Center for Infectious Disease"/>
            <person name="Wu L."/>
            <person name="Ma J."/>
        </authorList>
    </citation>
    <scope>NUCLEOTIDE SEQUENCE [LARGE SCALE GENOMIC DNA]</scope>
    <source>
        <strain evidence="2">CGMCC 4.1467</strain>
    </source>
</reference>
<gene>
    <name evidence="1" type="ORF">ACFQY0_08485</name>
</gene>
<evidence type="ECO:0000313" key="2">
    <source>
        <dbReference type="Proteomes" id="UP001596472"/>
    </source>
</evidence>
<keyword evidence="2" id="KW-1185">Reference proteome</keyword>
<name>A0ABW2L4C7_9BACT</name>